<dbReference type="InterPro" id="IPR025544">
    <property type="entry name" value="YhzD"/>
</dbReference>
<sequence length="59" mass="7210">MQYFLTAFDKDGTLLLNETFEFDRDEEAKQHGRKRLQEEQVENKTFRLVRNGKIIMFKR</sequence>
<organism evidence="1 2">
    <name type="scientific">Aliibacillus thermotolerans</name>
    <dbReference type="NCBI Taxonomy" id="1834418"/>
    <lineage>
        <taxon>Bacteria</taxon>
        <taxon>Bacillati</taxon>
        <taxon>Bacillota</taxon>
        <taxon>Bacilli</taxon>
        <taxon>Bacillales</taxon>
        <taxon>Bacillaceae</taxon>
        <taxon>Aliibacillus</taxon>
    </lineage>
</organism>
<protein>
    <submittedName>
        <fullName evidence="1">YhzD family protein</fullName>
    </submittedName>
</protein>
<evidence type="ECO:0000313" key="2">
    <source>
        <dbReference type="Proteomes" id="UP001596143"/>
    </source>
</evidence>
<reference evidence="2" key="1">
    <citation type="journal article" date="2019" name="Int. J. Syst. Evol. Microbiol.">
        <title>The Global Catalogue of Microorganisms (GCM) 10K type strain sequencing project: providing services to taxonomists for standard genome sequencing and annotation.</title>
        <authorList>
            <consortium name="The Broad Institute Genomics Platform"/>
            <consortium name="The Broad Institute Genome Sequencing Center for Infectious Disease"/>
            <person name="Wu L."/>
            <person name="Ma J."/>
        </authorList>
    </citation>
    <scope>NUCLEOTIDE SEQUENCE [LARGE SCALE GENOMIC DNA]</scope>
    <source>
        <strain evidence="2">CGMCC 1.15790</strain>
    </source>
</reference>
<dbReference type="EMBL" id="JBHSPF010000030">
    <property type="protein sequence ID" value="MFC5628765.1"/>
    <property type="molecule type" value="Genomic_DNA"/>
</dbReference>
<dbReference type="Proteomes" id="UP001596143">
    <property type="component" value="Unassembled WGS sequence"/>
</dbReference>
<gene>
    <name evidence="1" type="ORF">ACFPTR_07630</name>
</gene>
<proteinExistence type="predicted"/>
<accession>A0ABW0U902</accession>
<evidence type="ECO:0000313" key="1">
    <source>
        <dbReference type="EMBL" id="MFC5628765.1"/>
    </source>
</evidence>
<keyword evidence="2" id="KW-1185">Reference proteome</keyword>
<name>A0ABW0U902_9BACI</name>
<dbReference type="Pfam" id="PF14120">
    <property type="entry name" value="YhzD"/>
    <property type="match status" value="1"/>
</dbReference>
<comment type="caution">
    <text evidence="1">The sequence shown here is derived from an EMBL/GenBank/DDBJ whole genome shotgun (WGS) entry which is preliminary data.</text>
</comment>
<dbReference type="RefSeq" id="WP_270895338.1">
    <property type="nucleotide sequence ID" value="NZ_JBHSPF010000030.1"/>
</dbReference>